<protein>
    <recommendedName>
        <fullName evidence="3">Phospholipase D-like domain-containing protein</fullName>
    </recommendedName>
</protein>
<dbReference type="STRING" id="709032.Sulku_0239"/>
<dbReference type="EMBL" id="CP002355">
    <property type="protein sequence ID" value="ADR32906.1"/>
    <property type="molecule type" value="Genomic_DNA"/>
</dbReference>
<organism evidence="1 2">
    <name type="scientific">Sulfuricurvum kujiense (strain ATCC BAA-921 / DSM 16994 / JCM 11577 / YK-1)</name>
    <dbReference type="NCBI Taxonomy" id="709032"/>
    <lineage>
        <taxon>Bacteria</taxon>
        <taxon>Pseudomonadati</taxon>
        <taxon>Campylobacterota</taxon>
        <taxon>Epsilonproteobacteria</taxon>
        <taxon>Campylobacterales</taxon>
        <taxon>Sulfurimonadaceae</taxon>
        <taxon>Sulfuricurvum</taxon>
    </lineage>
</organism>
<evidence type="ECO:0000313" key="2">
    <source>
        <dbReference type="Proteomes" id="UP000008721"/>
    </source>
</evidence>
<accession>E4TXZ3</accession>
<gene>
    <name evidence="1" type="ordered locus">Sulku_0239</name>
</gene>
<proteinExistence type="predicted"/>
<name>E4TXZ3_SULKY</name>
<dbReference type="Proteomes" id="UP000008721">
    <property type="component" value="Chromosome"/>
</dbReference>
<evidence type="ECO:0000313" key="1">
    <source>
        <dbReference type="EMBL" id="ADR32906.1"/>
    </source>
</evidence>
<dbReference type="KEGG" id="sku:Sulku_0239"/>
<keyword evidence="2" id="KW-1185">Reference proteome</keyword>
<dbReference type="AlphaFoldDB" id="E4TXZ3"/>
<sequence length="158" mass="18014">MIKLLVLLFIFVSVYAQETIFKLPDNHSRFLHQLDRSFKTASQILIITPSLHHSDLSKKLLSAIKKGTTVTLTVQETKGDPLSLIQYKNIELYLSEVKLDQTLILVDDSLVCTSDGTINEELFRSAHSVIRCSDNPNKIRSIRNASYPFIQHARPYLE</sequence>
<dbReference type="HOGENOM" id="CLU_1666206_0_0_7"/>
<reference evidence="1 2" key="1">
    <citation type="journal article" date="2012" name="Stand. Genomic Sci.">
        <title>Complete genome sequence of the sulfur compounds oxidizing chemolithoautotroph Sulfuricurvum kujiense type strain (YK-1(T)).</title>
        <authorList>
            <person name="Han C."/>
            <person name="Kotsyurbenko O."/>
            <person name="Chertkov O."/>
            <person name="Held B."/>
            <person name="Lapidus A."/>
            <person name="Nolan M."/>
            <person name="Lucas S."/>
            <person name="Hammon N."/>
            <person name="Deshpande S."/>
            <person name="Cheng J.F."/>
            <person name="Tapia R."/>
            <person name="Goodwin L.A."/>
            <person name="Pitluck S."/>
            <person name="Liolios K."/>
            <person name="Pagani I."/>
            <person name="Ivanova N."/>
            <person name="Mavromatis K."/>
            <person name="Mikhailova N."/>
            <person name="Pati A."/>
            <person name="Chen A."/>
            <person name="Palaniappan K."/>
            <person name="Land M."/>
            <person name="Hauser L."/>
            <person name="Chang Y.J."/>
            <person name="Jeffries C.D."/>
            <person name="Brambilla E.M."/>
            <person name="Rohde M."/>
            <person name="Spring S."/>
            <person name="Sikorski J."/>
            <person name="Goker M."/>
            <person name="Woyke T."/>
            <person name="Bristow J."/>
            <person name="Eisen J.A."/>
            <person name="Markowitz V."/>
            <person name="Hugenholtz P."/>
            <person name="Kyrpides N.C."/>
            <person name="Klenk H.P."/>
            <person name="Detter J.C."/>
        </authorList>
    </citation>
    <scope>NUCLEOTIDE SEQUENCE [LARGE SCALE GENOMIC DNA]</scope>
    <source>
        <strain evidence="2">ATCC BAA-921 / DSM 16994 / JCM 11577 / YK-1</strain>
    </source>
</reference>
<dbReference type="OrthoDB" id="9935678at2"/>
<dbReference type="RefSeq" id="WP_013459103.1">
    <property type="nucleotide sequence ID" value="NC_014762.1"/>
</dbReference>
<evidence type="ECO:0008006" key="3">
    <source>
        <dbReference type="Google" id="ProtNLM"/>
    </source>
</evidence>